<organism evidence="2 3">
    <name type="scientific">Heterorhabditis bacteriophora</name>
    <name type="common">Entomopathogenic nematode worm</name>
    <dbReference type="NCBI Taxonomy" id="37862"/>
    <lineage>
        <taxon>Eukaryota</taxon>
        <taxon>Metazoa</taxon>
        <taxon>Ecdysozoa</taxon>
        <taxon>Nematoda</taxon>
        <taxon>Chromadorea</taxon>
        <taxon>Rhabditida</taxon>
        <taxon>Rhabditina</taxon>
        <taxon>Rhabditomorpha</taxon>
        <taxon>Strongyloidea</taxon>
        <taxon>Heterorhabditidae</taxon>
        <taxon>Heterorhabditis</taxon>
    </lineage>
</organism>
<feature type="domain" description="Carboxylesterase type B" evidence="1">
    <location>
        <begin position="6"/>
        <end position="207"/>
    </location>
</feature>
<evidence type="ECO:0000259" key="1">
    <source>
        <dbReference type="Pfam" id="PF00135"/>
    </source>
</evidence>
<dbReference type="AlphaFoldDB" id="A0A1I7XSV2"/>
<dbReference type="SUPFAM" id="SSF53474">
    <property type="entry name" value="alpha/beta-Hydrolases"/>
    <property type="match status" value="1"/>
</dbReference>
<dbReference type="InterPro" id="IPR002018">
    <property type="entry name" value="CarbesteraseB"/>
</dbReference>
<proteinExistence type="predicted"/>
<evidence type="ECO:0000313" key="3">
    <source>
        <dbReference type="WBParaSite" id="Hba_20567"/>
    </source>
</evidence>
<sequence>MRKEVEAKPRLIGSCHSEGLLIVATGPAASISRIEETIALMIPEKDYPFTFKQLRTSILNKIIDVTKENDADTIKRALGEVYSDMFTNIGVQRSVLECLESSEAPVFLYSFDFFNPKSWGLMGHRLPYKGALANFEFTADDLRVLEITTKLWTNFAKYGDPNGSAFDTSSSLSDLCPPFRWEPATKENPQRHLSIALEPSMHETFKNGRPLLFAKMRMENVSIKSSATDSVSDSFSTAPYNCYDVGDVVKSCDSTGRWMGKSPGVYENPWGWTNFTVCFKMDFENVKYRLCVTRADYATRPKEKAEWPP</sequence>
<dbReference type="Gene3D" id="3.40.50.1820">
    <property type="entry name" value="alpha/beta hydrolase"/>
    <property type="match status" value="1"/>
</dbReference>
<accession>A0A1I7XSV2</accession>
<dbReference type="WBParaSite" id="Hba_20567">
    <property type="protein sequence ID" value="Hba_20567"/>
    <property type="gene ID" value="Hba_20567"/>
</dbReference>
<dbReference type="PANTHER" id="PTHR44590:SF3">
    <property type="entry name" value="CARBOXYLESTERASE TYPE B DOMAIN-CONTAINING PROTEIN"/>
    <property type="match status" value="1"/>
</dbReference>
<name>A0A1I7XSV2_HETBA</name>
<reference evidence="3" key="1">
    <citation type="submission" date="2016-11" db="UniProtKB">
        <authorList>
            <consortium name="WormBaseParasite"/>
        </authorList>
    </citation>
    <scope>IDENTIFICATION</scope>
</reference>
<protein>
    <submittedName>
        <fullName evidence="3">COesterase domain-containing protein</fullName>
    </submittedName>
</protein>
<dbReference type="Proteomes" id="UP000095283">
    <property type="component" value="Unplaced"/>
</dbReference>
<dbReference type="InterPro" id="IPR029058">
    <property type="entry name" value="AB_hydrolase_fold"/>
</dbReference>
<keyword evidence="2" id="KW-1185">Reference proteome</keyword>
<evidence type="ECO:0000313" key="2">
    <source>
        <dbReference type="Proteomes" id="UP000095283"/>
    </source>
</evidence>
<dbReference type="Pfam" id="PF00135">
    <property type="entry name" value="COesterase"/>
    <property type="match status" value="1"/>
</dbReference>
<dbReference type="PANTHER" id="PTHR44590">
    <property type="entry name" value="CARBOXYLIC ESTER HYDROLASE-RELATED"/>
    <property type="match status" value="1"/>
</dbReference>